<keyword evidence="4" id="KW-0547">Nucleotide-binding</keyword>
<dbReference type="Gene3D" id="1.10.510.10">
    <property type="entry name" value="Transferase(Phosphotransferase) domain 1"/>
    <property type="match status" value="1"/>
</dbReference>
<dbReference type="RefSeq" id="XP_002141296.1">
    <property type="nucleotide sequence ID" value="XM_002141260.1"/>
</dbReference>
<dbReference type="EMBL" id="DS989731">
    <property type="protein sequence ID" value="EEA06947.1"/>
    <property type="molecule type" value="Genomic_DNA"/>
</dbReference>
<dbReference type="InterPro" id="IPR011009">
    <property type="entry name" value="Kinase-like_dom_sf"/>
</dbReference>
<evidence type="ECO:0000256" key="4">
    <source>
        <dbReference type="ARBA" id="ARBA00022741"/>
    </source>
</evidence>
<dbReference type="Gene3D" id="3.30.200.20">
    <property type="entry name" value="Phosphorylase Kinase, domain 1"/>
    <property type="match status" value="1"/>
</dbReference>
<reference evidence="10" key="1">
    <citation type="submission" date="2008-06" db="EMBL/GenBank/DDBJ databases">
        <authorList>
            <person name="Lorenzi H."/>
            <person name="Inman J."/>
            <person name="Miller J."/>
            <person name="Schobel S."/>
            <person name="Amedeo P."/>
            <person name="Caler E.V."/>
            <person name="da Silva J."/>
        </authorList>
    </citation>
    <scope>NUCLEOTIDE SEQUENCE [LARGE SCALE GENOMIC DNA]</scope>
    <source>
        <strain evidence="10">RN66</strain>
    </source>
</reference>
<dbReference type="PANTHER" id="PTHR48012">
    <property type="entry name" value="STERILE20-LIKE KINASE, ISOFORM B-RELATED"/>
    <property type="match status" value="1"/>
</dbReference>
<dbReference type="InterPro" id="IPR008271">
    <property type="entry name" value="Ser/Thr_kinase_AS"/>
</dbReference>
<dbReference type="PROSITE" id="PS00108">
    <property type="entry name" value="PROTEIN_KINASE_ST"/>
    <property type="match status" value="1"/>
</dbReference>
<dbReference type="GO" id="GO:0005524">
    <property type="term" value="F:ATP binding"/>
    <property type="evidence" value="ECO:0007669"/>
    <property type="project" value="UniProtKB-KW"/>
</dbReference>
<evidence type="ECO:0000313" key="11">
    <source>
        <dbReference type="Proteomes" id="UP000001460"/>
    </source>
</evidence>
<feature type="domain" description="Protein kinase" evidence="9">
    <location>
        <begin position="61"/>
        <end position="371"/>
    </location>
</feature>
<evidence type="ECO:0000313" key="10">
    <source>
        <dbReference type="EMBL" id="EEA06947.1"/>
    </source>
</evidence>
<dbReference type="PROSITE" id="PS50011">
    <property type="entry name" value="PROTEIN_KINASE_DOM"/>
    <property type="match status" value="1"/>
</dbReference>
<dbReference type="GO" id="GO:0005737">
    <property type="term" value="C:cytoplasm"/>
    <property type="evidence" value="ECO:0007669"/>
    <property type="project" value="TreeGrafter"/>
</dbReference>
<dbReference type="Pfam" id="PF00069">
    <property type="entry name" value="Pkinase"/>
    <property type="match status" value="1"/>
</dbReference>
<dbReference type="EC" id="2.7.11.25" evidence="10"/>
<sequence length="592" mass="67229">MSCRSNNSLRLADNIKSRTCCFGDITNSVNHEFKIKHLISKFQVGYSIEILHPGTDFIQEYIILNHLGAGSYGIVVLAQLKTLSEDSPVHRKSSYKVEVADKGNFLANIGEEFVAIKIIDLEIANSYMERGDSVIMAQKEINLMTDLQDCPEILRYYATFSTDSYLFLIMEYAQGGSLYNLYTKYGSFPEDIVACVAYDILRSLIRLHDNSSEGYIVHNDIKSANILLSDKCICKLADFGVAREVNRHHIISDKLEISAPHNNGSSSLLGSPYWMAPEIILGYPCTSASDIWSFGITLLELALGRIPWPTTFISISSLLQSLVNSAPPQRVIKKEIKALFSSEFWDFIDNCLQTQPNSRKAASVLIKHPFIGKRKRSETVEDYIAHIQGKRRSQLTNNNILQIILNKLMHIHLRLIKNLFLTQSSNFRSNSRNDSNITFYNQNKYNSKILEKQYTQEPFISKLSTDIRSSPSEDLISNNLHVENFHLLSQEKSPLSKRISVKSLSSIVNTTCKAIRISPQNLPWILSEASYSFNETSTIEFEPIINRNVEDTKIINSKSNMEVSEIKYTQELEKKSKRCRFLILGICPCNKL</sequence>
<dbReference type="OMA" id="CKAIRIS"/>
<comment type="catalytic activity">
    <reaction evidence="7">
        <text>L-threonyl-[protein] + ATP = O-phospho-L-threonyl-[protein] + ADP + H(+)</text>
        <dbReference type="Rhea" id="RHEA:46608"/>
        <dbReference type="Rhea" id="RHEA-COMP:11060"/>
        <dbReference type="Rhea" id="RHEA-COMP:11605"/>
        <dbReference type="ChEBI" id="CHEBI:15378"/>
        <dbReference type="ChEBI" id="CHEBI:30013"/>
        <dbReference type="ChEBI" id="CHEBI:30616"/>
        <dbReference type="ChEBI" id="CHEBI:61977"/>
        <dbReference type="ChEBI" id="CHEBI:456216"/>
        <dbReference type="EC" id="2.7.11.1"/>
    </reaction>
</comment>
<keyword evidence="11" id="KW-1185">Reference proteome</keyword>
<dbReference type="STRING" id="441375.B6AFF6"/>
<gene>
    <name evidence="10" type="ORF">CMU_033320</name>
</gene>
<dbReference type="PANTHER" id="PTHR48012:SF10">
    <property type="entry name" value="FI20177P1"/>
    <property type="match status" value="1"/>
</dbReference>
<evidence type="ECO:0000256" key="1">
    <source>
        <dbReference type="ARBA" id="ARBA00008874"/>
    </source>
</evidence>
<dbReference type="InterPro" id="IPR000719">
    <property type="entry name" value="Prot_kinase_dom"/>
</dbReference>
<dbReference type="GO" id="GO:0106310">
    <property type="term" value="F:protein serine kinase activity"/>
    <property type="evidence" value="ECO:0007669"/>
    <property type="project" value="RHEA"/>
</dbReference>
<protein>
    <submittedName>
        <fullName evidence="10">Protein kinase domain-containing protein</fullName>
        <ecNumber evidence="10">2.7.11.25</ecNumber>
    </submittedName>
</protein>
<comment type="catalytic activity">
    <reaction evidence="8">
        <text>L-seryl-[protein] + ATP = O-phospho-L-seryl-[protein] + ADP + H(+)</text>
        <dbReference type="Rhea" id="RHEA:17989"/>
        <dbReference type="Rhea" id="RHEA-COMP:9863"/>
        <dbReference type="Rhea" id="RHEA-COMP:11604"/>
        <dbReference type="ChEBI" id="CHEBI:15378"/>
        <dbReference type="ChEBI" id="CHEBI:29999"/>
        <dbReference type="ChEBI" id="CHEBI:30616"/>
        <dbReference type="ChEBI" id="CHEBI:83421"/>
        <dbReference type="ChEBI" id="CHEBI:456216"/>
        <dbReference type="EC" id="2.7.11.1"/>
    </reaction>
</comment>
<dbReference type="GO" id="GO:0004709">
    <property type="term" value="F:MAP kinase kinase kinase activity"/>
    <property type="evidence" value="ECO:0007669"/>
    <property type="project" value="UniProtKB-EC"/>
</dbReference>
<dbReference type="VEuPathDB" id="CryptoDB:CMU_033320"/>
<dbReference type="eggNOG" id="KOG0198">
    <property type="taxonomic scope" value="Eukaryota"/>
</dbReference>
<evidence type="ECO:0000256" key="5">
    <source>
        <dbReference type="ARBA" id="ARBA00022777"/>
    </source>
</evidence>
<evidence type="ECO:0000256" key="2">
    <source>
        <dbReference type="ARBA" id="ARBA00022527"/>
    </source>
</evidence>
<dbReference type="OrthoDB" id="10252354at2759"/>
<keyword evidence="5 10" id="KW-0418">Kinase</keyword>
<keyword evidence="6" id="KW-0067">ATP-binding</keyword>
<dbReference type="AlphaFoldDB" id="B6AFF6"/>
<dbReference type="Proteomes" id="UP000001460">
    <property type="component" value="Unassembled WGS sequence"/>
</dbReference>
<proteinExistence type="inferred from homology"/>
<evidence type="ECO:0000259" key="9">
    <source>
        <dbReference type="PROSITE" id="PS50011"/>
    </source>
</evidence>
<dbReference type="SUPFAM" id="SSF56112">
    <property type="entry name" value="Protein kinase-like (PK-like)"/>
    <property type="match status" value="1"/>
</dbReference>
<evidence type="ECO:0000256" key="6">
    <source>
        <dbReference type="ARBA" id="ARBA00022840"/>
    </source>
</evidence>
<accession>B6AFF6</accession>
<comment type="similarity">
    <text evidence="1">Belongs to the protein kinase superfamily. STE Ser/Thr protein kinase family. STE20 subfamily.</text>
</comment>
<organism evidence="10 11">
    <name type="scientific">Cryptosporidium muris (strain RN66)</name>
    <dbReference type="NCBI Taxonomy" id="441375"/>
    <lineage>
        <taxon>Eukaryota</taxon>
        <taxon>Sar</taxon>
        <taxon>Alveolata</taxon>
        <taxon>Apicomplexa</taxon>
        <taxon>Conoidasida</taxon>
        <taxon>Coccidia</taxon>
        <taxon>Eucoccidiorida</taxon>
        <taxon>Eimeriorina</taxon>
        <taxon>Cryptosporidiidae</taxon>
        <taxon>Cryptosporidium</taxon>
    </lineage>
</organism>
<dbReference type="GeneID" id="6996540"/>
<evidence type="ECO:0000256" key="3">
    <source>
        <dbReference type="ARBA" id="ARBA00022679"/>
    </source>
</evidence>
<evidence type="ECO:0000256" key="8">
    <source>
        <dbReference type="ARBA" id="ARBA00048679"/>
    </source>
</evidence>
<keyword evidence="3 10" id="KW-0808">Transferase</keyword>
<name>B6AFF6_CRYMR</name>
<dbReference type="InterPro" id="IPR050629">
    <property type="entry name" value="STE20/SPS1-PAK"/>
</dbReference>
<evidence type="ECO:0000256" key="7">
    <source>
        <dbReference type="ARBA" id="ARBA00047899"/>
    </source>
</evidence>
<keyword evidence="2" id="KW-0723">Serine/threonine-protein kinase</keyword>
<dbReference type="SMART" id="SM00220">
    <property type="entry name" value="S_TKc"/>
    <property type="match status" value="1"/>
</dbReference>